<dbReference type="Gene3D" id="2.60.120.10">
    <property type="entry name" value="Jelly Rolls"/>
    <property type="match status" value="1"/>
</dbReference>
<sequence length="126" mass="14383">MIIYRLYAMANGDSAMEKRQIPLSGENRPISEIFPVKEMFFRETPEGHVQMHHNAPRHQLIIITSGILEIEVSSGERYILKPGDLLLPDDFTGKGHITRSLRDVRGFAHIILQDDFDVSTWPILKG</sequence>
<evidence type="ECO:0000313" key="1">
    <source>
        <dbReference type="EMBL" id="SMC61175.1"/>
    </source>
</evidence>
<dbReference type="AlphaFoldDB" id="A0A1W2AKE5"/>
<reference evidence="1 2" key="1">
    <citation type="submission" date="2017-04" db="EMBL/GenBank/DDBJ databases">
        <authorList>
            <person name="Afonso C.L."/>
            <person name="Miller P.J."/>
            <person name="Scott M.A."/>
            <person name="Spackman E."/>
            <person name="Goraichik I."/>
            <person name="Dimitrov K.M."/>
            <person name="Suarez D.L."/>
            <person name="Swayne D.E."/>
        </authorList>
    </citation>
    <scope>NUCLEOTIDE SEQUENCE [LARGE SCALE GENOMIC DNA]</scope>
    <source>
        <strain evidence="1 2">VK13</strain>
    </source>
</reference>
<dbReference type="SUPFAM" id="SSF51182">
    <property type="entry name" value="RmlC-like cupins"/>
    <property type="match status" value="1"/>
</dbReference>
<organism evidence="1 2">
    <name type="scientific">Polynucleobacter kasalickyi</name>
    <dbReference type="NCBI Taxonomy" id="1938817"/>
    <lineage>
        <taxon>Bacteria</taxon>
        <taxon>Pseudomonadati</taxon>
        <taxon>Pseudomonadota</taxon>
        <taxon>Betaproteobacteria</taxon>
        <taxon>Burkholderiales</taxon>
        <taxon>Burkholderiaceae</taxon>
        <taxon>Polynucleobacter</taxon>
    </lineage>
</organism>
<dbReference type="OrthoDB" id="4205621at2"/>
<dbReference type="Proteomes" id="UP000192708">
    <property type="component" value="Unassembled WGS sequence"/>
</dbReference>
<protein>
    <recommendedName>
        <fullName evidence="3">Cupin 2 conserved barrel domain-containing protein</fullName>
    </recommendedName>
</protein>
<evidence type="ECO:0000313" key="2">
    <source>
        <dbReference type="Proteomes" id="UP000192708"/>
    </source>
</evidence>
<proteinExistence type="predicted"/>
<dbReference type="EMBL" id="FWXJ01000009">
    <property type="protein sequence ID" value="SMC61175.1"/>
    <property type="molecule type" value="Genomic_DNA"/>
</dbReference>
<accession>A0A1W2AKE5</accession>
<evidence type="ECO:0008006" key="3">
    <source>
        <dbReference type="Google" id="ProtNLM"/>
    </source>
</evidence>
<name>A0A1W2AKE5_9BURK</name>
<keyword evidence="2" id="KW-1185">Reference proteome</keyword>
<gene>
    <name evidence="1" type="ORF">SAMN06296008_10933</name>
</gene>
<dbReference type="InterPro" id="IPR014710">
    <property type="entry name" value="RmlC-like_jellyroll"/>
</dbReference>
<dbReference type="RefSeq" id="WP_084283826.1">
    <property type="nucleotide sequence ID" value="NZ_FWXJ01000009.1"/>
</dbReference>
<dbReference type="InterPro" id="IPR011051">
    <property type="entry name" value="RmlC_Cupin_sf"/>
</dbReference>
<dbReference type="STRING" id="1938817.SAMN06296008_10933"/>